<reference evidence="2" key="2">
    <citation type="submission" date="2022-01" db="EMBL/GenBank/DDBJ databases">
        <authorList>
            <person name="Yamashiro T."/>
            <person name="Shiraishi A."/>
            <person name="Satake H."/>
            <person name="Nakayama K."/>
        </authorList>
    </citation>
    <scope>NUCLEOTIDE SEQUENCE</scope>
</reference>
<evidence type="ECO:0000256" key="1">
    <source>
        <dbReference type="SAM" id="MobiDB-lite"/>
    </source>
</evidence>
<evidence type="ECO:0000313" key="3">
    <source>
        <dbReference type="Proteomes" id="UP001151760"/>
    </source>
</evidence>
<proteinExistence type="predicted"/>
<comment type="caution">
    <text evidence="2">The sequence shown here is derived from an EMBL/GenBank/DDBJ whole genome shotgun (WGS) entry which is preliminary data.</text>
</comment>
<dbReference type="EMBL" id="BQNB010010488">
    <property type="protein sequence ID" value="GJS77958.1"/>
    <property type="molecule type" value="Genomic_DNA"/>
</dbReference>
<accession>A0ABQ4YMH9</accession>
<feature type="region of interest" description="Disordered" evidence="1">
    <location>
        <begin position="389"/>
        <end position="440"/>
    </location>
</feature>
<organism evidence="2 3">
    <name type="scientific">Tanacetum coccineum</name>
    <dbReference type="NCBI Taxonomy" id="301880"/>
    <lineage>
        <taxon>Eukaryota</taxon>
        <taxon>Viridiplantae</taxon>
        <taxon>Streptophyta</taxon>
        <taxon>Embryophyta</taxon>
        <taxon>Tracheophyta</taxon>
        <taxon>Spermatophyta</taxon>
        <taxon>Magnoliopsida</taxon>
        <taxon>eudicotyledons</taxon>
        <taxon>Gunneridae</taxon>
        <taxon>Pentapetalae</taxon>
        <taxon>asterids</taxon>
        <taxon>campanulids</taxon>
        <taxon>Asterales</taxon>
        <taxon>Asteraceae</taxon>
        <taxon>Asteroideae</taxon>
        <taxon>Anthemideae</taxon>
        <taxon>Anthemidinae</taxon>
        <taxon>Tanacetum</taxon>
    </lineage>
</organism>
<name>A0ABQ4YMH9_9ASTR</name>
<sequence length="440" mass="47935">MQFLQLLYNQVLSALVLPFCLQGCLTSLNLPILSLGCLAHKKIRPFWEPKPLQTWIFLLHQHNHISSTVIEAPIRSSRQPSKQHQHNEQNPNHSRTTTPKNSKREVIILPEEYAITKDRGNTHDAESLGEDAYKQGSINSIDVDEDITLVNDQDDADMFDVNTLTGDEVLAEPEVATKDVNLIVDEVFRPGLVWGCDRLVIRAKVIENQVILFGDIPTVIPSTSMVAPKTSAIAPVISYVAPMVETTLVASPIGLCGLVPYSGSDSDSPDEVSSPEHISLLPAISPFLCTDSSEAPDSSDGPPSQDPYVATVARWRSRVSTRPSSSSEFPIAPITAPPGICRRSAIPGEAIPFGRPYHTHLNRPRKLLTARKRVGPLPACGLACRHASPRSLDHRSSSSSSSSDSLPVHSSGLDASDQAYYGSSTRDVSPRLGYPPRRAP</sequence>
<feature type="compositionally biased region" description="Polar residues" evidence="1">
    <location>
        <begin position="76"/>
        <end position="100"/>
    </location>
</feature>
<feature type="region of interest" description="Disordered" evidence="1">
    <location>
        <begin position="76"/>
        <end position="103"/>
    </location>
</feature>
<reference evidence="2" key="1">
    <citation type="journal article" date="2022" name="Int. J. Mol. Sci.">
        <title>Draft Genome of Tanacetum Coccineum: Genomic Comparison of Closely Related Tanacetum-Family Plants.</title>
        <authorList>
            <person name="Yamashiro T."/>
            <person name="Shiraishi A."/>
            <person name="Nakayama K."/>
            <person name="Satake H."/>
        </authorList>
    </citation>
    <scope>NUCLEOTIDE SEQUENCE</scope>
</reference>
<protein>
    <submittedName>
        <fullName evidence="2">Uncharacterized protein</fullName>
    </submittedName>
</protein>
<dbReference type="Proteomes" id="UP001151760">
    <property type="component" value="Unassembled WGS sequence"/>
</dbReference>
<gene>
    <name evidence="2" type="ORF">Tco_0727839</name>
</gene>
<keyword evidence="3" id="KW-1185">Reference proteome</keyword>
<feature type="compositionally biased region" description="Low complexity" evidence="1">
    <location>
        <begin position="397"/>
        <end position="411"/>
    </location>
</feature>
<evidence type="ECO:0000313" key="2">
    <source>
        <dbReference type="EMBL" id="GJS77958.1"/>
    </source>
</evidence>